<dbReference type="CDD" id="cd00067">
    <property type="entry name" value="GAL4"/>
    <property type="match status" value="1"/>
</dbReference>
<proteinExistence type="predicted"/>
<protein>
    <recommendedName>
        <fullName evidence="3">Zn(2)-C6 fungal-type domain-containing protein</fullName>
    </recommendedName>
</protein>
<keyword evidence="5" id="KW-1185">Reference proteome</keyword>
<evidence type="ECO:0000259" key="3">
    <source>
        <dbReference type="PROSITE" id="PS50048"/>
    </source>
</evidence>
<dbReference type="PANTHER" id="PTHR46910:SF18">
    <property type="entry name" value="ZN(II)2CYS6 TRANSCRIPTION FACTOR (EUROFUNG)"/>
    <property type="match status" value="1"/>
</dbReference>
<keyword evidence="1" id="KW-0479">Metal-binding</keyword>
<dbReference type="PROSITE" id="PS50048">
    <property type="entry name" value="ZN2_CY6_FUNGAL_2"/>
    <property type="match status" value="1"/>
</dbReference>
<dbReference type="GO" id="GO:0008270">
    <property type="term" value="F:zinc ion binding"/>
    <property type="evidence" value="ECO:0007669"/>
    <property type="project" value="InterPro"/>
</dbReference>
<keyword evidence="2" id="KW-0539">Nucleus</keyword>
<name>A0A8H6NZK2_9PEZI</name>
<accession>A0A8H6NZK2</accession>
<dbReference type="EMBL" id="WIGM01000001">
    <property type="protein sequence ID" value="KAF6845506.1"/>
    <property type="molecule type" value="Genomic_DNA"/>
</dbReference>
<dbReference type="InterPro" id="IPR036864">
    <property type="entry name" value="Zn2-C6_fun-type_DNA-bd_sf"/>
</dbReference>
<dbReference type="GO" id="GO:0000981">
    <property type="term" value="F:DNA-binding transcription factor activity, RNA polymerase II-specific"/>
    <property type="evidence" value="ECO:0007669"/>
    <property type="project" value="InterPro"/>
</dbReference>
<reference evidence="4" key="1">
    <citation type="journal article" date="2020" name="Phytopathology">
        <title>Genome Sequence Resources of Colletotrichum truncatum, C. plurivorum, C. musicola, and C. sojae: Four Species Pathogenic to Soybean (Glycine max).</title>
        <authorList>
            <person name="Rogerio F."/>
            <person name="Boufleur T.R."/>
            <person name="Ciampi-Guillardi M."/>
            <person name="Sukno S.A."/>
            <person name="Thon M.R."/>
            <person name="Massola Junior N.S."/>
            <person name="Baroncelli R."/>
        </authorList>
    </citation>
    <scope>NUCLEOTIDE SEQUENCE</scope>
    <source>
        <strain evidence="4">LFN0074</strain>
    </source>
</reference>
<comment type="caution">
    <text evidence="4">The sequence shown here is derived from an EMBL/GenBank/DDBJ whole genome shotgun (WGS) entry which is preliminary data.</text>
</comment>
<dbReference type="SUPFAM" id="SSF57701">
    <property type="entry name" value="Zn2/Cys6 DNA-binding domain"/>
    <property type="match status" value="1"/>
</dbReference>
<evidence type="ECO:0000313" key="5">
    <source>
        <dbReference type="Proteomes" id="UP000639643"/>
    </source>
</evidence>
<dbReference type="Gene3D" id="4.10.240.10">
    <property type="entry name" value="Zn(2)-C6 fungal-type DNA-binding domain"/>
    <property type="match status" value="1"/>
</dbReference>
<evidence type="ECO:0000313" key="4">
    <source>
        <dbReference type="EMBL" id="KAF6845506.1"/>
    </source>
</evidence>
<dbReference type="InterPro" id="IPR050987">
    <property type="entry name" value="AtrR-like"/>
</dbReference>
<dbReference type="InterPro" id="IPR001138">
    <property type="entry name" value="Zn2Cys6_DnaBD"/>
</dbReference>
<dbReference type="Proteomes" id="UP000639643">
    <property type="component" value="Unassembled WGS sequence"/>
</dbReference>
<dbReference type="Pfam" id="PF04082">
    <property type="entry name" value="Fungal_trans"/>
    <property type="match status" value="1"/>
</dbReference>
<evidence type="ECO:0000256" key="1">
    <source>
        <dbReference type="ARBA" id="ARBA00022723"/>
    </source>
</evidence>
<organism evidence="4 5">
    <name type="scientific">Colletotrichum musicola</name>
    <dbReference type="NCBI Taxonomy" id="2175873"/>
    <lineage>
        <taxon>Eukaryota</taxon>
        <taxon>Fungi</taxon>
        <taxon>Dikarya</taxon>
        <taxon>Ascomycota</taxon>
        <taxon>Pezizomycotina</taxon>
        <taxon>Sordariomycetes</taxon>
        <taxon>Hypocreomycetidae</taxon>
        <taxon>Glomerellales</taxon>
        <taxon>Glomerellaceae</taxon>
        <taxon>Colletotrichum</taxon>
        <taxon>Colletotrichum orchidearum species complex</taxon>
    </lineage>
</organism>
<sequence>MTDAVPPPKARRVTQACDFCHRRGIKCRAAPPEVLRDGQPSCLPCIEYAQDCTHFRQPKRRGTKPRADRHAAAGMKGSNHSQIGNRKVVTGLLEVYLDSIHPTFPFFCEREVWVGWRDGSFPTTPSDYMSMICMCALSAQHVDKRALFTDATAPSDTTTLAQDYLREAIRLVPVDFENPDINLLRSYGFLALLGAQEGDSGMVHKYLGLYHGLCAQFGLHDEARWPADTTGCDREVRRRLWWAMYRLEVHTACVLGSLVRCPEAQSDVGYPRGLHHPAFVPGREGQFENWFEGWNLTTDLYRVLEHAIADFRARNRGRGSILKVDDDAVAGDGSSMSKAISENLARIQADLRPHFGAASTRSSDNGRNRCGFQASNILCTIHLARMISSVSGRTDLDSACRTARNMMESMESIPLEYIRAVGSPLIQQLAGVGHMLGSVAVRHKPPGSNYASFREVLVSVIRFLEKLEQHSNAAATARQRLASQLSDLDARISHSTPEIESDAGSQLNWSLYLENILNDSNHDGDVFSTNLLDSFTWPYGTSH</sequence>
<feature type="domain" description="Zn(2)-C6 fungal-type" evidence="3">
    <location>
        <begin position="16"/>
        <end position="54"/>
    </location>
</feature>
<gene>
    <name evidence="4" type="ORF">CMUS01_00081</name>
</gene>
<dbReference type="AlphaFoldDB" id="A0A8H6NZK2"/>
<dbReference type="InterPro" id="IPR007219">
    <property type="entry name" value="XnlR_reg_dom"/>
</dbReference>
<dbReference type="PANTHER" id="PTHR46910">
    <property type="entry name" value="TRANSCRIPTION FACTOR PDR1"/>
    <property type="match status" value="1"/>
</dbReference>
<dbReference type="CDD" id="cd12148">
    <property type="entry name" value="fungal_TF_MHR"/>
    <property type="match status" value="1"/>
</dbReference>
<dbReference type="GO" id="GO:0003677">
    <property type="term" value="F:DNA binding"/>
    <property type="evidence" value="ECO:0007669"/>
    <property type="project" value="InterPro"/>
</dbReference>
<evidence type="ECO:0000256" key="2">
    <source>
        <dbReference type="ARBA" id="ARBA00023242"/>
    </source>
</evidence>
<dbReference type="OrthoDB" id="2123952at2759"/>
<dbReference type="SMART" id="SM00066">
    <property type="entry name" value="GAL4"/>
    <property type="match status" value="1"/>
</dbReference>
<dbReference type="GO" id="GO:0006351">
    <property type="term" value="P:DNA-templated transcription"/>
    <property type="evidence" value="ECO:0007669"/>
    <property type="project" value="InterPro"/>
</dbReference>
<dbReference type="Pfam" id="PF00172">
    <property type="entry name" value="Zn_clus"/>
    <property type="match status" value="1"/>
</dbReference>